<dbReference type="AlphaFoldDB" id="N8WGQ5"/>
<organism evidence="1 2">
    <name type="scientific">Acinetobacter higginsii</name>
    <dbReference type="NCBI Taxonomy" id="70347"/>
    <lineage>
        <taxon>Bacteria</taxon>
        <taxon>Pseudomonadati</taxon>
        <taxon>Pseudomonadota</taxon>
        <taxon>Gammaproteobacteria</taxon>
        <taxon>Moraxellales</taxon>
        <taxon>Moraxellaceae</taxon>
        <taxon>Acinetobacter</taxon>
    </lineage>
</organism>
<reference evidence="1 2" key="1">
    <citation type="submission" date="2013-02" db="EMBL/GenBank/DDBJ databases">
        <title>The Genome Sequence of Acinetobacter sp. CIP 56.2.</title>
        <authorList>
            <consortium name="The Broad Institute Genome Sequencing Platform"/>
            <consortium name="The Broad Institute Genome Sequencing Center for Infectious Disease"/>
            <person name="Cerqueira G."/>
            <person name="Feldgarden M."/>
            <person name="Courvalin P."/>
            <person name="Perichon B."/>
            <person name="Grillot-Courvalin C."/>
            <person name="Clermont D."/>
            <person name="Rocha E."/>
            <person name="Yoon E.-J."/>
            <person name="Nemec A."/>
            <person name="Walker B."/>
            <person name="Young S.K."/>
            <person name="Zeng Q."/>
            <person name="Gargeya S."/>
            <person name="Fitzgerald M."/>
            <person name="Haas B."/>
            <person name="Abouelleil A."/>
            <person name="Alvarado L."/>
            <person name="Arachchi H.M."/>
            <person name="Berlin A.M."/>
            <person name="Chapman S.B."/>
            <person name="Dewar J."/>
            <person name="Goldberg J."/>
            <person name="Griggs A."/>
            <person name="Gujja S."/>
            <person name="Hansen M."/>
            <person name="Howarth C."/>
            <person name="Imamovic A."/>
            <person name="Larimer J."/>
            <person name="McCowan C."/>
            <person name="Murphy C."/>
            <person name="Neiman D."/>
            <person name="Pearson M."/>
            <person name="Priest M."/>
            <person name="Roberts A."/>
            <person name="Saif S."/>
            <person name="Shea T."/>
            <person name="Sisk P."/>
            <person name="Sykes S."/>
            <person name="Wortman J."/>
            <person name="Nusbaum C."/>
            <person name="Birren B."/>
        </authorList>
    </citation>
    <scope>NUCLEOTIDE SEQUENCE [LARGE SCALE GENOMIC DNA]</scope>
    <source>
        <strain evidence="1 2">CIP 56.2</strain>
    </source>
</reference>
<comment type="caution">
    <text evidence="1">The sequence shown here is derived from an EMBL/GenBank/DDBJ whole genome shotgun (WGS) entry which is preliminary data.</text>
</comment>
<dbReference type="HOGENOM" id="CLU_1212693_0_0_6"/>
<protein>
    <submittedName>
        <fullName evidence="1">Uncharacterized protein</fullName>
    </submittedName>
</protein>
<dbReference type="RefSeq" id="WP_004802894.1">
    <property type="nucleotide sequence ID" value="NZ_JAUMJI010000003.1"/>
</dbReference>
<sequence length="228" mass="27081">MGIYSKYRLGVLRGRNIVLVREKQQIIQSLFDDPLIDPFKEMMEAITLDGQTKQEAKWYDYDKHLLAFSKKYADLSFVLGLSDWNDKYGKNEYFFLFNQGESQFHEPKFLTDDLIFGDLHLPSWFIFQPNTCVFFDDLDDFLANIIQQHQDDLTSITIPFKRFDDLFDIENQLKRDTIFKNTSRVTDNLEKLFPHFHDIRIALKVTFPSNQFSLFLEISEAHIFEVTF</sequence>
<dbReference type="PATRIC" id="fig|1144672.3.peg.899"/>
<accession>N8WGQ5</accession>
<evidence type="ECO:0000313" key="1">
    <source>
        <dbReference type="EMBL" id="ENV11146.1"/>
    </source>
</evidence>
<dbReference type="eggNOG" id="ENOG50309DK">
    <property type="taxonomic scope" value="Bacteria"/>
</dbReference>
<dbReference type="Proteomes" id="UP000013209">
    <property type="component" value="Unassembled WGS sequence"/>
</dbReference>
<proteinExistence type="predicted"/>
<evidence type="ECO:0000313" key="2">
    <source>
        <dbReference type="Proteomes" id="UP000013209"/>
    </source>
</evidence>
<name>N8WGQ5_9GAMM</name>
<gene>
    <name evidence="1" type="ORF">F966_00931</name>
</gene>
<dbReference type="EMBL" id="APPH01000004">
    <property type="protein sequence ID" value="ENV11146.1"/>
    <property type="molecule type" value="Genomic_DNA"/>
</dbReference>